<dbReference type="Proteomes" id="UP000467164">
    <property type="component" value="Chromosome"/>
</dbReference>
<name>A0A7I7LAQ4_9MYCO</name>
<dbReference type="Gene3D" id="3.40.50.1820">
    <property type="entry name" value="alpha/beta hydrolase"/>
    <property type="match status" value="1"/>
</dbReference>
<dbReference type="EMBL" id="AP022572">
    <property type="protein sequence ID" value="BBX56825.1"/>
    <property type="molecule type" value="Genomic_DNA"/>
</dbReference>
<feature type="domain" description="PPE" evidence="2">
    <location>
        <begin position="3"/>
        <end position="164"/>
    </location>
</feature>
<dbReference type="RefSeq" id="WP_198967233.1">
    <property type="nucleotide sequence ID" value="NZ_AP022572.1"/>
</dbReference>
<organism evidence="4 5">
    <name type="scientific">Mycobacterium shottsii</name>
    <dbReference type="NCBI Taxonomy" id="133549"/>
    <lineage>
        <taxon>Bacteria</taxon>
        <taxon>Bacillati</taxon>
        <taxon>Actinomycetota</taxon>
        <taxon>Actinomycetes</taxon>
        <taxon>Mycobacteriales</taxon>
        <taxon>Mycobacteriaceae</taxon>
        <taxon>Mycobacterium</taxon>
        <taxon>Mycobacterium ulcerans group</taxon>
    </lineage>
</organism>
<dbReference type="Pfam" id="PF08237">
    <property type="entry name" value="PE-PPE"/>
    <property type="match status" value="1"/>
</dbReference>
<dbReference type="InterPro" id="IPR038332">
    <property type="entry name" value="PPE_sf"/>
</dbReference>
<evidence type="ECO:0000313" key="5">
    <source>
        <dbReference type="Proteomes" id="UP000467164"/>
    </source>
</evidence>
<dbReference type="InterPro" id="IPR029058">
    <property type="entry name" value="AB_hydrolase_fold"/>
</dbReference>
<reference evidence="4 5" key="1">
    <citation type="journal article" date="2019" name="Emerg. Microbes Infect.">
        <title>Comprehensive subspecies identification of 175 nontuberculous mycobacteria species based on 7547 genomic profiles.</title>
        <authorList>
            <person name="Matsumoto Y."/>
            <person name="Kinjo T."/>
            <person name="Motooka D."/>
            <person name="Nabeya D."/>
            <person name="Jung N."/>
            <person name="Uechi K."/>
            <person name="Horii T."/>
            <person name="Iida T."/>
            <person name="Fujita J."/>
            <person name="Nakamura S."/>
        </authorList>
    </citation>
    <scope>NUCLEOTIDE SEQUENCE [LARGE SCALE GENOMIC DNA]</scope>
    <source>
        <strain evidence="4 5">JCM 12657</strain>
    </source>
</reference>
<evidence type="ECO:0000256" key="1">
    <source>
        <dbReference type="ARBA" id="ARBA00010652"/>
    </source>
</evidence>
<evidence type="ECO:0000259" key="2">
    <source>
        <dbReference type="Pfam" id="PF00823"/>
    </source>
</evidence>
<gene>
    <name evidence="4" type="primary">PPE28</name>
    <name evidence="4" type="ORF">MSHO_21700</name>
</gene>
<evidence type="ECO:0000259" key="3">
    <source>
        <dbReference type="Pfam" id="PF08237"/>
    </source>
</evidence>
<protein>
    <submittedName>
        <fullName evidence="4">Putative PPE family protein PPE28</fullName>
    </submittedName>
</protein>
<dbReference type="InterPro" id="IPR000030">
    <property type="entry name" value="PPE_dom"/>
</dbReference>
<accession>A0A7I7LAQ4</accession>
<proteinExistence type="inferred from homology"/>
<dbReference type="GO" id="GO:0052572">
    <property type="term" value="P:response to host immune response"/>
    <property type="evidence" value="ECO:0007669"/>
    <property type="project" value="TreeGrafter"/>
</dbReference>
<dbReference type="PANTHER" id="PTHR46766:SF1">
    <property type="entry name" value="GLUTAMINE-RICH PROTEIN 2"/>
    <property type="match status" value="1"/>
</dbReference>
<keyword evidence="5" id="KW-1185">Reference proteome</keyword>
<dbReference type="SUPFAM" id="SSF53474">
    <property type="entry name" value="alpha/beta-Hydrolases"/>
    <property type="match status" value="1"/>
</dbReference>
<dbReference type="PANTHER" id="PTHR46766">
    <property type="entry name" value="GLUTAMINE-RICH PROTEIN 2"/>
    <property type="match status" value="1"/>
</dbReference>
<dbReference type="SUPFAM" id="SSF140459">
    <property type="entry name" value="PE/PPE dimer-like"/>
    <property type="match status" value="1"/>
</dbReference>
<evidence type="ECO:0000313" key="4">
    <source>
        <dbReference type="EMBL" id="BBX56825.1"/>
    </source>
</evidence>
<feature type="domain" description="PE-PPE" evidence="3">
    <location>
        <begin position="250"/>
        <end position="467"/>
    </location>
</feature>
<dbReference type="KEGG" id="msho:MSHO_21700"/>
<dbReference type="InterPro" id="IPR013228">
    <property type="entry name" value="PE-PPE_C"/>
</dbReference>
<dbReference type="AlphaFoldDB" id="A0A7I7LAQ4"/>
<sequence length="660" mass="67687">MSFAVLSPEANSARILSGPGPGPLLAAAAAWDGIGQELAAAASAFSSLTSDLAGAAWQGPSAAAMASVGTSYVRWLGSAASGAVQTARQAATSAAVFEAARTATVPLELVAANRSALMSMVAANVFGLNAPAIAAIEAQYEQMWTQNVGAMFGYHVGVSEALSGLAPWQEVLSGVSGRVASALEGTSAAAVAALGPTALTAAGSALPAAATDVTLVIGGSGFPIPSQSYVDNVVNNFVTPNFPSFTVSNAISLFTPAESYWITGIKTMTEDASRAEGLTILDTAIKAQLAAGNNVVVQGYSQGAGIASLEMSNLKAAGVPTGSVSFSLIGNAMNPNGGLYERFAGLVSPSLGKTFWGVTPDNYYTTDVYTLEYDGFADFPRYPLNFVSDLNAIMGIYYVHTQYPTLTAAQVATAFTLPTEGAAMTTYHMIPTENLPLLEPLRGVPFIGNTLADLVQPDLKVLVNLGYGDPNYGYSTGPANVPTPFGLFPDVAPATVFDALVAGTQQGISDAAADIGAWQLPSLPDISLSGISNALGSDPWSALSNATLRMLSVSTIENAVKGVQTATTDIANTISFDATTAYATLLPTADVVNAMVTTLPAYNLKLFLDGILQVLDGDPAGLIYALGAPIAADTALVTLLAGFNLYAYLYAFNKILPGVL</sequence>
<dbReference type="Gene3D" id="1.20.1260.20">
    <property type="entry name" value="PPE superfamily"/>
    <property type="match status" value="1"/>
</dbReference>
<comment type="similarity">
    <text evidence="1">Belongs to the mycobacterial PPE family.</text>
</comment>
<dbReference type="Pfam" id="PF00823">
    <property type="entry name" value="PPE"/>
    <property type="match status" value="1"/>
</dbReference>